<dbReference type="PANTHER" id="PTHR40254:SF1">
    <property type="entry name" value="BLR0577 PROTEIN"/>
    <property type="match status" value="1"/>
</dbReference>
<comment type="caution">
    <text evidence="2">The sequence shown here is derived from an EMBL/GenBank/DDBJ whole genome shotgun (WGS) entry which is preliminary data.</text>
</comment>
<dbReference type="OrthoDB" id="101972at2"/>
<reference evidence="2 3" key="1">
    <citation type="submission" date="2018-10" db="EMBL/GenBank/DDBJ databases">
        <title>Paraburkholderia sp. 7MK8-2, isolated from soil.</title>
        <authorList>
            <person name="Gao Z.-H."/>
            <person name="Qiu L.-H."/>
        </authorList>
    </citation>
    <scope>NUCLEOTIDE SEQUENCE [LARGE SCALE GENOMIC DNA]</scope>
    <source>
        <strain evidence="2 3">7MK8-2</strain>
    </source>
</reference>
<protein>
    <submittedName>
        <fullName evidence="2">FAD-dependent oxidoreductase</fullName>
    </submittedName>
</protein>
<evidence type="ECO:0000313" key="3">
    <source>
        <dbReference type="Proteomes" id="UP000280434"/>
    </source>
</evidence>
<evidence type="ECO:0000259" key="1">
    <source>
        <dbReference type="Pfam" id="PF13454"/>
    </source>
</evidence>
<dbReference type="RefSeq" id="WP_121280644.1">
    <property type="nucleotide sequence ID" value="NZ_RBZV01000010.1"/>
</dbReference>
<dbReference type="EMBL" id="RBZV01000010">
    <property type="protein sequence ID" value="RKP45261.1"/>
    <property type="molecule type" value="Genomic_DNA"/>
</dbReference>
<dbReference type="PANTHER" id="PTHR40254">
    <property type="entry name" value="BLR0577 PROTEIN"/>
    <property type="match status" value="1"/>
</dbReference>
<feature type="domain" description="FAD-dependent urate hydroxylase HpyO/Asp monooxygenase CreE-like FAD/NAD(P)-binding" evidence="1">
    <location>
        <begin position="7"/>
        <end position="153"/>
    </location>
</feature>
<dbReference type="Proteomes" id="UP000280434">
    <property type="component" value="Unassembled WGS sequence"/>
</dbReference>
<dbReference type="InterPro" id="IPR036188">
    <property type="entry name" value="FAD/NAD-bd_sf"/>
</dbReference>
<dbReference type="Pfam" id="PF13454">
    <property type="entry name" value="NAD_binding_9"/>
    <property type="match status" value="1"/>
</dbReference>
<dbReference type="InterPro" id="IPR052189">
    <property type="entry name" value="L-asp_N-monooxygenase_NS-form"/>
</dbReference>
<dbReference type="Gene3D" id="3.50.50.60">
    <property type="entry name" value="FAD/NAD(P)-binding domain"/>
    <property type="match status" value="1"/>
</dbReference>
<evidence type="ECO:0000313" key="2">
    <source>
        <dbReference type="EMBL" id="RKP45261.1"/>
    </source>
</evidence>
<proteinExistence type="predicted"/>
<keyword evidence="3" id="KW-1185">Reference proteome</keyword>
<dbReference type="AlphaFoldDB" id="A0A494X6K5"/>
<dbReference type="InterPro" id="IPR038732">
    <property type="entry name" value="HpyO/CreE_NAD-binding"/>
</dbReference>
<accession>A0A494X6K5</accession>
<organism evidence="2 3">
    <name type="scientific">Trinickia fusca</name>
    <dbReference type="NCBI Taxonomy" id="2419777"/>
    <lineage>
        <taxon>Bacteria</taxon>
        <taxon>Pseudomonadati</taxon>
        <taxon>Pseudomonadota</taxon>
        <taxon>Betaproteobacteria</taxon>
        <taxon>Burkholderiales</taxon>
        <taxon>Burkholderiaceae</taxon>
        <taxon>Trinickia</taxon>
    </lineage>
</organism>
<sequence>MKRKTLILGGGIVGVAAFVSLVRHRGAEAIDIVNPGPIGLGRAFATTETPLLTNTSVDTLSILADDKDDFLDYLRARGVPANPGSCVPRFYVSQYARDRYDQYARAAAQAGIAHRHHRAMAIEVRKVGQHAYQVQLDTGEIVEADNVMICCGFGQPLVPEYVAPHVGKDGLFVTPYPEGALLAALPQSSRVLVLGTRLSAIDAALLLCGQGHSVVMASRSGELPSVRTQLLRLPPGRIDKRRFATLALTGPNLRRQLLRLIGASARVVPALPLSKQVSRATDIETRLREEIQLAESGQNNWQNIIIELLEMADTLLVSAGPAVQQRVLDACWSLVQRYLFSFPVGNAKALLSYIESGRLKIIAGAPRELAEQAGEWAVTWADDSVQTFDAVVCATGFHRPRFHARAQEIEIVTDLSRRAEPPAVGPDLRVTLPESQSPEDIWLIGVSSYLRSALTSIVYQGAKQADAIASAMSRDNVDNTSELAGSLQ</sequence>
<gene>
    <name evidence="2" type="ORF">D7S89_20785</name>
</gene>
<dbReference type="SUPFAM" id="SSF51905">
    <property type="entry name" value="FAD/NAD(P)-binding domain"/>
    <property type="match status" value="1"/>
</dbReference>
<name>A0A494X6K5_9BURK</name>